<dbReference type="Proteomes" id="UP000368805">
    <property type="component" value="Unassembled WGS sequence"/>
</dbReference>
<name>A0AAN2W9N4_LISMN</name>
<organism evidence="1 2">
    <name type="scientific">Listeria monocytogenes</name>
    <dbReference type="NCBI Taxonomy" id="1639"/>
    <lineage>
        <taxon>Bacteria</taxon>
        <taxon>Bacillati</taxon>
        <taxon>Bacillota</taxon>
        <taxon>Bacilli</taxon>
        <taxon>Bacillales</taxon>
        <taxon>Listeriaceae</taxon>
        <taxon>Listeria</taxon>
    </lineage>
</organism>
<sequence>MSNVEKYVFLLNEFLKSEISMPEYLNNSRKLRNGFVHNQLSSFEVGEEVVRYTIDAIAELFYVIGQEFSNKGILDS</sequence>
<protein>
    <submittedName>
        <fullName evidence="1">Uncharacterized protein</fullName>
    </submittedName>
</protein>
<evidence type="ECO:0000313" key="2">
    <source>
        <dbReference type="Proteomes" id="UP000368805"/>
    </source>
</evidence>
<dbReference type="EMBL" id="AAAQVA010000001">
    <property type="protein sequence ID" value="EAE1630827.1"/>
    <property type="molecule type" value="Genomic_DNA"/>
</dbReference>
<comment type="caution">
    <text evidence="1">The sequence shown here is derived from an EMBL/GenBank/DDBJ whole genome shotgun (WGS) entry which is preliminary data.</text>
</comment>
<proteinExistence type="predicted"/>
<gene>
    <name evidence="1" type="ORF">ARR48_03340</name>
</gene>
<dbReference type="AlphaFoldDB" id="A0AAN2W9N4"/>
<evidence type="ECO:0000313" key="1">
    <source>
        <dbReference type="EMBL" id="EAE1630827.1"/>
    </source>
</evidence>
<dbReference type="RefSeq" id="WP_031671768.1">
    <property type="nucleotide sequence ID" value="NZ_JBEQQI010000001.1"/>
</dbReference>
<accession>A0AAN2W9N4</accession>
<reference evidence="1 2" key="1">
    <citation type="submission" date="2018-06" db="EMBL/GenBank/DDBJ databases">
        <authorList>
            <consortium name="GenomeTrakr: Next Generation Sequencing Network for Food Pathogen Tracability"/>
        </authorList>
    </citation>
    <scope>NUCLEOTIDE SEQUENCE [LARGE SCALE GENOMIC DNA]</scope>
    <source>
        <strain evidence="1 2">FDA00006304</strain>
    </source>
</reference>